<reference evidence="1 2" key="1">
    <citation type="submission" date="2019-01" db="EMBL/GenBank/DDBJ databases">
        <title>High-quality draft genome of. Pseudomonas songnenensis str. L103, a full-fledged denitrifier isolated from 100 meters deep aquifer in a heavily nitrogen fertilized agricultural area.</title>
        <authorList>
            <person name="Liu M."/>
            <person name="Liu B."/>
        </authorList>
    </citation>
    <scope>NUCLEOTIDE SEQUENCE [LARGE SCALE GENOMIC DNA]</scope>
    <source>
        <strain evidence="1 2">L103</strain>
    </source>
</reference>
<dbReference type="OrthoDB" id="8565179at2"/>
<evidence type="ECO:0000313" key="1">
    <source>
        <dbReference type="EMBL" id="RYJ60908.1"/>
    </source>
</evidence>
<protein>
    <submittedName>
        <fullName evidence="1">Uncharacterized protein</fullName>
    </submittedName>
</protein>
<dbReference type="AlphaFoldDB" id="A0A482UGH1"/>
<proteinExistence type="predicted"/>
<gene>
    <name evidence="1" type="ORF">EJA06_016585</name>
</gene>
<sequence>MSGLPHEQLKKDALLVLLAGGFICPYSQPELHRQMRAKGFADAVRAALAPLGRDLGALGEDEAPEAYFARYVDLDDPRDRQQATAQLLVIRDQIRPCVDLIRLLDQASGNDSCMAAGEELSFAALLNAIEENPTFRDQLRDLAGHEFFAASRNGKDTKDKLGRVLKAMADAEYLVKRSSESSNYIITGRMGYLHHILGWLADHHRLPLNNVVDDPQVLAQRGLL</sequence>
<dbReference type="EMBL" id="RWYU02000007">
    <property type="protein sequence ID" value="RYJ60908.1"/>
    <property type="molecule type" value="Genomic_DNA"/>
</dbReference>
<name>A0A482UGH1_9PSED</name>
<organism evidence="1 2">
    <name type="scientific">Pseudomonas songnenensis</name>
    <dbReference type="NCBI Taxonomy" id="1176259"/>
    <lineage>
        <taxon>Bacteria</taxon>
        <taxon>Pseudomonadati</taxon>
        <taxon>Pseudomonadota</taxon>
        <taxon>Gammaproteobacteria</taxon>
        <taxon>Pseudomonadales</taxon>
        <taxon>Pseudomonadaceae</taxon>
        <taxon>Pseudomonas</taxon>
    </lineage>
</organism>
<evidence type="ECO:0000313" key="2">
    <source>
        <dbReference type="Proteomes" id="UP000282800"/>
    </source>
</evidence>
<comment type="caution">
    <text evidence="1">The sequence shown here is derived from an EMBL/GenBank/DDBJ whole genome shotgun (WGS) entry which is preliminary data.</text>
</comment>
<accession>A0A482UGH1</accession>
<dbReference type="Proteomes" id="UP000282800">
    <property type="component" value="Unassembled WGS sequence"/>
</dbReference>
<dbReference type="RefSeq" id="WP_126190086.1">
    <property type="nucleotide sequence ID" value="NZ_RWYU02000007.1"/>
</dbReference>